<feature type="domain" description="HTH gntR-type" evidence="4">
    <location>
        <begin position="13"/>
        <end position="80"/>
    </location>
</feature>
<evidence type="ECO:0000313" key="6">
    <source>
        <dbReference type="Proteomes" id="UP000234881"/>
    </source>
</evidence>
<reference evidence="5 6" key="1">
    <citation type="submission" date="2018-01" db="EMBL/GenBank/DDBJ databases">
        <title>The draft genome sequence of Cohaesibacter sp. H1304.</title>
        <authorList>
            <person name="Wang N.-N."/>
            <person name="Du Z.-J."/>
        </authorList>
    </citation>
    <scope>NUCLEOTIDE SEQUENCE [LARGE SCALE GENOMIC DNA]</scope>
    <source>
        <strain evidence="5 6">H1304</strain>
    </source>
</reference>
<dbReference type="PROSITE" id="PS50949">
    <property type="entry name" value="HTH_GNTR"/>
    <property type="match status" value="1"/>
</dbReference>
<organism evidence="5 6">
    <name type="scientific">Cohaesibacter celericrescens</name>
    <dbReference type="NCBI Taxonomy" id="2067669"/>
    <lineage>
        <taxon>Bacteria</taxon>
        <taxon>Pseudomonadati</taxon>
        <taxon>Pseudomonadota</taxon>
        <taxon>Alphaproteobacteria</taxon>
        <taxon>Hyphomicrobiales</taxon>
        <taxon>Cohaesibacteraceae</taxon>
    </lineage>
</organism>
<dbReference type="InterPro" id="IPR011711">
    <property type="entry name" value="GntR_C"/>
</dbReference>
<dbReference type="InterPro" id="IPR000524">
    <property type="entry name" value="Tscrpt_reg_HTH_GntR"/>
</dbReference>
<dbReference type="Pfam" id="PF00392">
    <property type="entry name" value="GntR"/>
    <property type="match status" value="1"/>
</dbReference>
<accession>A0A2N5XRV6</accession>
<dbReference type="PANTHER" id="PTHR43537">
    <property type="entry name" value="TRANSCRIPTIONAL REGULATOR, GNTR FAMILY"/>
    <property type="match status" value="1"/>
</dbReference>
<dbReference type="PANTHER" id="PTHR43537:SF6">
    <property type="entry name" value="HTH-TYPE TRANSCRIPTIONAL REPRESSOR RSPR"/>
    <property type="match status" value="1"/>
</dbReference>
<gene>
    <name evidence="5" type="ORF">C0081_10810</name>
</gene>
<dbReference type="GO" id="GO:0003700">
    <property type="term" value="F:DNA-binding transcription factor activity"/>
    <property type="evidence" value="ECO:0007669"/>
    <property type="project" value="InterPro"/>
</dbReference>
<keyword evidence="6" id="KW-1185">Reference proteome</keyword>
<evidence type="ECO:0000256" key="1">
    <source>
        <dbReference type="ARBA" id="ARBA00023015"/>
    </source>
</evidence>
<keyword evidence="1" id="KW-0805">Transcription regulation</keyword>
<name>A0A2N5XRV6_9HYPH</name>
<sequence length="229" mass="26277">MNTSALQIGGQRRTTADAIFEMLRQDIVKLRLEPGAKLSEAEVASRHQVSRQPVREAFIRLSHLNLVRVQPQRATTVRKLSSRDILNSWFLRIAIEVEVVRRGCESANADNLKALRENIAEQQKAVQTKDGDRLHTLDYEFHHLLCKAANCEFAYDTIAEYKSHVDRLCMLDITSTESMDELLSDHTKIVSALQHRDIEEAVSLTRVHLSRLDTSLIVAREKYPHYFQD</sequence>
<evidence type="ECO:0000259" key="4">
    <source>
        <dbReference type="PROSITE" id="PS50949"/>
    </source>
</evidence>
<dbReference type="Gene3D" id="1.20.120.530">
    <property type="entry name" value="GntR ligand-binding domain-like"/>
    <property type="match status" value="1"/>
</dbReference>
<dbReference type="EMBL" id="PKUQ01000018">
    <property type="protein sequence ID" value="PLW77229.1"/>
    <property type="molecule type" value="Genomic_DNA"/>
</dbReference>
<dbReference type="InterPro" id="IPR036390">
    <property type="entry name" value="WH_DNA-bd_sf"/>
</dbReference>
<dbReference type="RefSeq" id="WP_101533845.1">
    <property type="nucleotide sequence ID" value="NZ_PKUQ01000018.1"/>
</dbReference>
<evidence type="ECO:0000256" key="3">
    <source>
        <dbReference type="ARBA" id="ARBA00023163"/>
    </source>
</evidence>
<dbReference type="SMART" id="SM00895">
    <property type="entry name" value="FCD"/>
    <property type="match status" value="1"/>
</dbReference>
<dbReference type="SUPFAM" id="SSF48008">
    <property type="entry name" value="GntR ligand-binding domain-like"/>
    <property type="match status" value="1"/>
</dbReference>
<proteinExistence type="predicted"/>
<dbReference type="GO" id="GO:0003677">
    <property type="term" value="F:DNA binding"/>
    <property type="evidence" value="ECO:0007669"/>
    <property type="project" value="UniProtKB-KW"/>
</dbReference>
<comment type="caution">
    <text evidence="5">The sequence shown here is derived from an EMBL/GenBank/DDBJ whole genome shotgun (WGS) entry which is preliminary data.</text>
</comment>
<dbReference type="Proteomes" id="UP000234881">
    <property type="component" value="Unassembled WGS sequence"/>
</dbReference>
<keyword evidence="3" id="KW-0804">Transcription</keyword>
<dbReference type="InterPro" id="IPR036388">
    <property type="entry name" value="WH-like_DNA-bd_sf"/>
</dbReference>
<dbReference type="Pfam" id="PF07729">
    <property type="entry name" value="FCD"/>
    <property type="match status" value="1"/>
</dbReference>
<protein>
    <submittedName>
        <fullName evidence="5">GntR family transcriptional regulator</fullName>
    </submittedName>
</protein>
<keyword evidence="2" id="KW-0238">DNA-binding</keyword>
<dbReference type="OrthoDB" id="9788098at2"/>
<evidence type="ECO:0000256" key="2">
    <source>
        <dbReference type="ARBA" id="ARBA00023125"/>
    </source>
</evidence>
<evidence type="ECO:0000313" key="5">
    <source>
        <dbReference type="EMBL" id="PLW77229.1"/>
    </source>
</evidence>
<dbReference type="InterPro" id="IPR008920">
    <property type="entry name" value="TF_FadR/GntR_C"/>
</dbReference>
<dbReference type="CDD" id="cd07377">
    <property type="entry name" value="WHTH_GntR"/>
    <property type="match status" value="1"/>
</dbReference>
<dbReference type="AlphaFoldDB" id="A0A2N5XRV6"/>
<dbReference type="Gene3D" id="1.10.10.10">
    <property type="entry name" value="Winged helix-like DNA-binding domain superfamily/Winged helix DNA-binding domain"/>
    <property type="match status" value="1"/>
</dbReference>
<dbReference type="SUPFAM" id="SSF46785">
    <property type="entry name" value="Winged helix' DNA-binding domain"/>
    <property type="match status" value="1"/>
</dbReference>
<dbReference type="SMART" id="SM00345">
    <property type="entry name" value="HTH_GNTR"/>
    <property type="match status" value="1"/>
</dbReference>